<dbReference type="Proteomes" id="UP000887565">
    <property type="component" value="Unplaced"/>
</dbReference>
<evidence type="ECO:0000313" key="1">
    <source>
        <dbReference type="Proteomes" id="UP000887565"/>
    </source>
</evidence>
<reference evidence="2" key="1">
    <citation type="submission" date="2022-11" db="UniProtKB">
        <authorList>
            <consortium name="WormBaseParasite"/>
        </authorList>
    </citation>
    <scope>IDENTIFICATION</scope>
</reference>
<organism evidence="1 2">
    <name type="scientific">Romanomermis culicivorax</name>
    <name type="common">Nematode worm</name>
    <dbReference type="NCBI Taxonomy" id="13658"/>
    <lineage>
        <taxon>Eukaryota</taxon>
        <taxon>Metazoa</taxon>
        <taxon>Ecdysozoa</taxon>
        <taxon>Nematoda</taxon>
        <taxon>Enoplea</taxon>
        <taxon>Dorylaimia</taxon>
        <taxon>Mermithida</taxon>
        <taxon>Mermithoidea</taxon>
        <taxon>Mermithidae</taxon>
        <taxon>Romanomermis</taxon>
    </lineage>
</organism>
<evidence type="ECO:0000313" key="2">
    <source>
        <dbReference type="WBParaSite" id="nRc.2.0.1.t34674-RA"/>
    </source>
</evidence>
<accession>A0A915K8H9</accession>
<proteinExistence type="predicted"/>
<dbReference type="WBParaSite" id="nRc.2.0.1.t34674-RA">
    <property type="protein sequence ID" value="nRc.2.0.1.t34674-RA"/>
    <property type="gene ID" value="nRc.2.0.1.g34674"/>
</dbReference>
<name>A0A915K8H9_ROMCU</name>
<dbReference type="AlphaFoldDB" id="A0A915K8H9"/>
<sequence length="62" mass="6969">MSIASLTMNIFAEDSYKLTGKLVCFNSDPITEKSSARFFQFVQDEEGEANEQSVKKLEKSEA</sequence>
<keyword evidence="1" id="KW-1185">Reference proteome</keyword>
<protein>
    <submittedName>
        <fullName evidence="2">Uncharacterized protein</fullName>
    </submittedName>
</protein>